<keyword evidence="15" id="KW-0325">Glycoprotein</keyword>
<dbReference type="GO" id="GO:0004672">
    <property type="term" value="F:protein kinase activity"/>
    <property type="evidence" value="ECO:0007669"/>
    <property type="project" value="InterPro"/>
</dbReference>
<feature type="domain" description="Protein kinase" evidence="18">
    <location>
        <begin position="351"/>
        <end position="621"/>
    </location>
</feature>
<dbReference type="InterPro" id="IPR017441">
    <property type="entry name" value="Protein_kinase_ATP_BS"/>
</dbReference>
<evidence type="ECO:0000256" key="5">
    <source>
        <dbReference type="ARBA" id="ARBA00022679"/>
    </source>
</evidence>
<evidence type="ECO:0000256" key="16">
    <source>
        <dbReference type="PROSITE-ProRule" id="PRU10141"/>
    </source>
</evidence>
<accession>A0A9R1VBZ2</accession>
<evidence type="ECO:0000256" key="4">
    <source>
        <dbReference type="ARBA" id="ARBA00022475"/>
    </source>
</evidence>
<dbReference type="AlphaFoldDB" id="A0A9R1VBZ2"/>
<dbReference type="PROSITE" id="PS00308">
    <property type="entry name" value="LECTIN_LEGUME_ALPHA"/>
    <property type="match status" value="1"/>
</dbReference>
<evidence type="ECO:0000256" key="15">
    <source>
        <dbReference type="ARBA" id="ARBA00023180"/>
    </source>
</evidence>
<dbReference type="FunFam" id="1.10.510.10:FF:000240">
    <property type="entry name" value="Lectin-domain containing receptor kinase A4.3"/>
    <property type="match status" value="1"/>
</dbReference>
<keyword evidence="10" id="KW-0418">Kinase</keyword>
<organism evidence="19 20">
    <name type="scientific">Lactuca sativa</name>
    <name type="common">Garden lettuce</name>
    <dbReference type="NCBI Taxonomy" id="4236"/>
    <lineage>
        <taxon>Eukaryota</taxon>
        <taxon>Viridiplantae</taxon>
        <taxon>Streptophyta</taxon>
        <taxon>Embryophyta</taxon>
        <taxon>Tracheophyta</taxon>
        <taxon>Spermatophyta</taxon>
        <taxon>Magnoliopsida</taxon>
        <taxon>eudicotyledons</taxon>
        <taxon>Gunneridae</taxon>
        <taxon>Pentapetalae</taxon>
        <taxon>asterids</taxon>
        <taxon>campanulids</taxon>
        <taxon>Asterales</taxon>
        <taxon>Asteraceae</taxon>
        <taxon>Cichorioideae</taxon>
        <taxon>Cichorieae</taxon>
        <taxon>Lactucinae</taxon>
        <taxon>Lactuca</taxon>
    </lineage>
</organism>
<reference evidence="19 20" key="1">
    <citation type="journal article" date="2017" name="Nat. Commun.">
        <title>Genome assembly with in vitro proximity ligation data and whole-genome triplication in lettuce.</title>
        <authorList>
            <person name="Reyes-Chin-Wo S."/>
            <person name="Wang Z."/>
            <person name="Yang X."/>
            <person name="Kozik A."/>
            <person name="Arikit S."/>
            <person name="Song C."/>
            <person name="Xia L."/>
            <person name="Froenicke L."/>
            <person name="Lavelle D.O."/>
            <person name="Truco M.J."/>
            <person name="Xia R."/>
            <person name="Zhu S."/>
            <person name="Xu C."/>
            <person name="Xu H."/>
            <person name="Xu X."/>
            <person name="Cox K."/>
            <person name="Korf I."/>
            <person name="Meyers B.C."/>
            <person name="Michelmore R.W."/>
        </authorList>
    </citation>
    <scope>NUCLEOTIDE SEQUENCE [LARGE SCALE GENOMIC DNA]</scope>
    <source>
        <strain evidence="20">cv. Salinas</strain>
        <tissue evidence="19">Seedlings</tissue>
    </source>
</reference>
<dbReference type="Pfam" id="PF00069">
    <property type="entry name" value="Pkinase"/>
    <property type="match status" value="1"/>
</dbReference>
<keyword evidence="14" id="KW-0675">Receptor</keyword>
<dbReference type="Gene3D" id="2.60.120.200">
    <property type="match status" value="1"/>
</dbReference>
<name>A0A9R1VBZ2_LACSA</name>
<keyword evidence="7" id="KW-0732">Signal</keyword>
<evidence type="ECO:0000313" key="20">
    <source>
        <dbReference type="Proteomes" id="UP000235145"/>
    </source>
</evidence>
<sequence length="659" mass="74235">MVETWTQHANEVVRDNKGFYVGPQFKLDYQDVDHINILVYFEFTSFRVGETRIVYSGATKPSGGAIEFNEVNIFNRVGHANYADAVQIWDSKSNKLTDFTTHFTFIIKTQPLEDPGHGLAFFLAPVGFQIPPNSDAGNLGLFNTSYNKLSQNKIIYVEFDSKNNTWDPPFQHVGINTNWLESDNSTAWNASLHSGDPADVWVSYNANTQMLNVSWRYRADNTSGENTSLLYRVDLRKVLPEWVTIGFSAATGRARERHILQYWKFNSSLNIVHKVEDTSMKRKLAVGLTVPLGVLAVGVVITWALFWRKEDKHSQKSLESVALTSTNHDLERGAGPKRFSYADLMLPTNNFSADQKLGEGGFGFVYKGYLSRERMQVAVKKISQGSKQGKKEYLAEVKIISRLRHRNLVQLIGWCHDQTQFSLVYEFLSNGSLDSHLFYKKSTLEWGVRYKIATGIASALFYLHEECEHCVVHRDVKTSNIMLDSEFNVKLGDFGLARLMDPEHGIKTTALAGTLGYMCPEYLTTGKASKESDIYSFGVVALEIVCGRKATDRVDPDSDLGLVKWVWGLPENGTLLSGVDQILNNEFDATQVERLMRVGLWCAHPEQNMRPSIRQAIHVLMFDGAIPQLPLRMPIPVYNTATYPLEVSSCGAKMAKNTS</sequence>
<dbReference type="SUPFAM" id="SSF49899">
    <property type="entry name" value="Concanavalin A-like lectins/glucanases"/>
    <property type="match status" value="1"/>
</dbReference>
<evidence type="ECO:0000313" key="19">
    <source>
        <dbReference type="EMBL" id="KAJ0201983.1"/>
    </source>
</evidence>
<evidence type="ECO:0000256" key="13">
    <source>
        <dbReference type="ARBA" id="ARBA00023136"/>
    </source>
</evidence>
<dbReference type="GO" id="GO:0030246">
    <property type="term" value="F:carbohydrate binding"/>
    <property type="evidence" value="ECO:0007669"/>
    <property type="project" value="UniProtKB-KW"/>
</dbReference>
<dbReference type="InterPro" id="IPR011009">
    <property type="entry name" value="Kinase-like_dom_sf"/>
</dbReference>
<gene>
    <name evidence="19" type="ORF">LSAT_V11C600327190</name>
</gene>
<dbReference type="GO" id="GO:0005524">
    <property type="term" value="F:ATP binding"/>
    <property type="evidence" value="ECO:0007669"/>
    <property type="project" value="UniProtKB-UniRule"/>
</dbReference>
<keyword evidence="13 17" id="KW-0472">Membrane</keyword>
<dbReference type="GO" id="GO:0002229">
    <property type="term" value="P:defense response to oomycetes"/>
    <property type="evidence" value="ECO:0007669"/>
    <property type="project" value="UniProtKB-ARBA"/>
</dbReference>
<evidence type="ECO:0000256" key="1">
    <source>
        <dbReference type="ARBA" id="ARBA00004251"/>
    </source>
</evidence>
<dbReference type="PROSITE" id="PS00108">
    <property type="entry name" value="PROTEIN_KINASE_ST"/>
    <property type="match status" value="1"/>
</dbReference>
<evidence type="ECO:0000256" key="10">
    <source>
        <dbReference type="ARBA" id="ARBA00022777"/>
    </source>
</evidence>
<evidence type="ECO:0000256" key="12">
    <source>
        <dbReference type="ARBA" id="ARBA00022989"/>
    </source>
</evidence>
<evidence type="ECO:0000256" key="3">
    <source>
        <dbReference type="ARBA" id="ARBA00010217"/>
    </source>
</evidence>
<comment type="similarity">
    <text evidence="2">In the N-terminal section; belongs to the leguminous lectin family.</text>
</comment>
<evidence type="ECO:0000256" key="8">
    <source>
        <dbReference type="ARBA" id="ARBA00022734"/>
    </source>
</evidence>
<dbReference type="InterPro" id="IPR000985">
    <property type="entry name" value="Lectin_LegA_CS"/>
</dbReference>
<dbReference type="InterPro" id="IPR013320">
    <property type="entry name" value="ConA-like_dom_sf"/>
</dbReference>
<evidence type="ECO:0000259" key="18">
    <source>
        <dbReference type="PROSITE" id="PS50011"/>
    </source>
</evidence>
<dbReference type="SUPFAM" id="SSF56112">
    <property type="entry name" value="Protein kinase-like (PK-like)"/>
    <property type="match status" value="1"/>
</dbReference>
<dbReference type="Proteomes" id="UP000235145">
    <property type="component" value="Unassembled WGS sequence"/>
</dbReference>
<dbReference type="Pfam" id="PF00139">
    <property type="entry name" value="Lectin_legB"/>
    <property type="match status" value="1"/>
</dbReference>
<dbReference type="PANTHER" id="PTHR27007">
    <property type="match status" value="1"/>
</dbReference>
<dbReference type="Gene3D" id="1.10.510.10">
    <property type="entry name" value="Transferase(Phosphotransferase) domain 1"/>
    <property type="match status" value="1"/>
</dbReference>
<dbReference type="EMBL" id="NBSK02000006">
    <property type="protein sequence ID" value="KAJ0201983.1"/>
    <property type="molecule type" value="Genomic_DNA"/>
</dbReference>
<dbReference type="SMART" id="SM00220">
    <property type="entry name" value="S_TKc"/>
    <property type="match status" value="1"/>
</dbReference>
<evidence type="ECO:0000256" key="7">
    <source>
        <dbReference type="ARBA" id="ARBA00022729"/>
    </source>
</evidence>
<evidence type="ECO:0000256" key="11">
    <source>
        <dbReference type="ARBA" id="ARBA00022840"/>
    </source>
</evidence>
<comment type="similarity">
    <text evidence="3">In the C-terminal section; belongs to the protein kinase superfamily. Ser/Thr protein kinase family.</text>
</comment>
<keyword evidence="5" id="KW-0808">Transferase</keyword>
<dbReference type="InterPro" id="IPR050528">
    <property type="entry name" value="L-type_Lectin-RKs"/>
</dbReference>
<evidence type="ECO:0000256" key="17">
    <source>
        <dbReference type="SAM" id="Phobius"/>
    </source>
</evidence>
<dbReference type="Gene3D" id="3.30.200.20">
    <property type="entry name" value="Phosphorylase Kinase, domain 1"/>
    <property type="match status" value="1"/>
</dbReference>
<keyword evidence="6 17" id="KW-0812">Transmembrane</keyword>
<dbReference type="CDD" id="cd14066">
    <property type="entry name" value="STKc_IRAK"/>
    <property type="match status" value="1"/>
</dbReference>
<keyword evidence="20" id="KW-1185">Reference proteome</keyword>
<evidence type="ECO:0000256" key="9">
    <source>
        <dbReference type="ARBA" id="ARBA00022741"/>
    </source>
</evidence>
<dbReference type="PROSITE" id="PS50011">
    <property type="entry name" value="PROTEIN_KINASE_DOM"/>
    <property type="match status" value="1"/>
</dbReference>
<dbReference type="FunFam" id="3.30.200.20:FF:000168">
    <property type="entry name" value="L-type lectin-domain containing receptor kinase IX.1"/>
    <property type="match status" value="1"/>
</dbReference>
<dbReference type="InterPro" id="IPR008271">
    <property type="entry name" value="Ser/Thr_kinase_AS"/>
</dbReference>
<proteinExistence type="inferred from homology"/>
<feature type="binding site" evidence="16">
    <location>
        <position position="381"/>
    </location>
    <ligand>
        <name>ATP</name>
        <dbReference type="ChEBI" id="CHEBI:30616"/>
    </ligand>
</feature>
<dbReference type="PROSITE" id="PS00107">
    <property type="entry name" value="PROTEIN_KINASE_ATP"/>
    <property type="match status" value="1"/>
</dbReference>
<protein>
    <recommendedName>
        <fullName evidence="18">Protein kinase domain-containing protein</fullName>
    </recommendedName>
</protein>
<keyword evidence="9 16" id="KW-0547">Nucleotide-binding</keyword>
<evidence type="ECO:0000256" key="14">
    <source>
        <dbReference type="ARBA" id="ARBA00023170"/>
    </source>
</evidence>
<keyword evidence="8" id="KW-0430">Lectin</keyword>
<evidence type="ECO:0000256" key="2">
    <source>
        <dbReference type="ARBA" id="ARBA00008536"/>
    </source>
</evidence>
<dbReference type="InterPro" id="IPR000719">
    <property type="entry name" value="Prot_kinase_dom"/>
</dbReference>
<evidence type="ECO:0000256" key="6">
    <source>
        <dbReference type="ARBA" id="ARBA00022692"/>
    </source>
</evidence>
<keyword evidence="11 16" id="KW-0067">ATP-binding</keyword>
<comment type="subcellular location">
    <subcellularLocation>
        <location evidence="1">Cell membrane</location>
        <topology evidence="1">Single-pass type I membrane protein</topology>
    </subcellularLocation>
</comment>
<dbReference type="InterPro" id="IPR001220">
    <property type="entry name" value="Legume_lectin_dom"/>
</dbReference>
<comment type="caution">
    <text evidence="19">The sequence shown here is derived from an EMBL/GenBank/DDBJ whole genome shotgun (WGS) entry which is preliminary data.</text>
</comment>
<dbReference type="GO" id="GO:0005886">
    <property type="term" value="C:plasma membrane"/>
    <property type="evidence" value="ECO:0000318"/>
    <property type="project" value="GO_Central"/>
</dbReference>
<feature type="transmembrane region" description="Helical" evidence="17">
    <location>
        <begin position="284"/>
        <end position="307"/>
    </location>
</feature>
<dbReference type="CDD" id="cd06899">
    <property type="entry name" value="lectin_legume_LecRK_Arcelin_ConA"/>
    <property type="match status" value="1"/>
</dbReference>
<keyword evidence="12 17" id="KW-1133">Transmembrane helix</keyword>
<keyword evidence="4" id="KW-1003">Cell membrane</keyword>